<dbReference type="EMBL" id="FTOO01000007">
    <property type="protein sequence ID" value="SIS93512.1"/>
    <property type="molecule type" value="Genomic_DNA"/>
</dbReference>
<evidence type="ECO:0000313" key="9">
    <source>
        <dbReference type="EMBL" id="SIS93512.1"/>
    </source>
</evidence>
<evidence type="ECO:0000256" key="3">
    <source>
        <dbReference type="ARBA" id="ARBA00009370"/>
    </source>
</evidence>
<dbReference type="PROSITE" id="PS00761">
    <property type="entry name" value="SPASE_I_3"/>
    <property type="match status" value="1"/>
</dbReference>
<gene>
    <name evidence="9" type="ORF">SAMN05421799_10782</name>
</gene>
<feature type="active site" evidence="6">
    <location>
        <position position="69"/>
    </location>
</feature>
<dbReference type="PROSITE" id="PS00760">
    <property type="entry name" value="SPASE_I_2"/>
    <property type="match status" value="1"/>
</dbReference>
<dbReference type="PRINTS" id="PR00727">
    <property type="entry name" value="LEADERPTASE"/>
</dbReference>
<evidence type="ECO:0000256" key="4">
    <source>
        <dbReference type="ARBA" id="ARBA00013208"/>
    </source>
</evidence>
<dbReference type="InterPro" id="IPR000223">
    <property type="entry name" value="Pept_S26A_signal_pept_1"/>
</dbReference>
<dbReference type="InterPro" id="IPR019533">
    <property type="entry name" value="Peptidase_S26"/>
</dbReference>
<comment type="catalytic activity">
    <reaction evidence="1 7">
        <text>Cleavage of hydrophobic, N-terminal signal or leader sequences from secreted and periplasmic proteins.</text>
        <dbReference type="EC" id="3.4.21.89"/>
    </reaction>
</comment>
<keyword evidence="7" id="KW-0472">Membrane</keyword>
<dbReference type="Pfam" id="PF10502">
    <property type="entry name" value="Peptidase_S26"/>
    <property type="match status" value="1"/>
</dbReference>
<reference evidence="10" key="1">
    <citation type="submission" date="2017-01" db="EMBL/GenBank/DDBJ databases">
        <authorList>
            <person name="Varghese N."/>
            <person name="Submissions S."/>
        </authorList>
    </citation>
    <scope>NUCLEOTIDE SEQUENCE [LARGE SCALE GENOMIC DNA]</scope>
    <source>
        <strain evidence="10">DSM 16176</strain>
    </source>
</reference>
<dbReference type="AlphaFoldDB" id="A0A1N7N576"/>
<dbReference type="InterPro" id="IPR019758">
    <property type="entry name" value="Pept_S26A_signal_pept_1_CS"/>
</dbReference>
<keyword evidence="7" id="KW-1133">Transmembrane helix</keyword>
<dbReference type="PANTHER" id="PTHR43390">
    <property type="entry name" value="SIGNAL PEPTIDASE I"/>
    <property type="match status" value="1"/>
</dbReference>
<feature type="transmembrane region" description="Helical" evidence="7">
    <location>
        <begin position="37"/>
        <end position="59"/>
    </location>
</feature>
<evidence type="ECO:0000313" key="10">
    <source>
        <dbReference type="Proteomes" id="UP000186156"/>
    </source>
</evidence>
<dbReference type="SUPFAM" id="SSF51306">
    <property type="entry name" value="LexA/Signal peptidase"/>
    <property type="match status" value="1"/>
</dbReference>
<dbReference type="Gene3D" id="2.10.109.10">
    <property type="entry name" value="Umud Fragment, subunit A"/>
    <property type="match status" value="1"/>
</dbReference>
<dbReference type="NCBIfam" id="TIGR02227">
    <property type="entry name" value="sigpep_I_bact"/>
    <property type="match status" value="1"/>
</dbReference>
<evidence type="ECO:0000256" key="2">
    <source>
        <dbReference type="ARBA" id="ARBA00004401"/>
    </source>
</evidence>
<keyword evidence="7" id="KW-0645">Protease</keyword>
<comment type="subcellular location">
    <subcellularLocation>
        <location evidence="2">Cell membrane</location>
        <topology evidence="2">Single-pass type II membrane protein</topology>
    </subcellularLocation>
    <subcellularLocation>
        <location evidence="7">Membrane</location>
        <topology evidence="7">Single-pass type II membrane protein</topology>
    </subcellularLocation>
</comment>
<dbReference type="STRING" id="252246.SAMN05421799_10782"/>
<sequence>MLGDCRGAFRVASDMIEQGSGSVEQRQPMEERPKRNWFSGLFLPILIGVGIAMALRLWVVSPARVPSASMYPTIPATSSRNFAYVIVNKLATELWPIHRGEVVVFHWPDDPSELFVKRVIGLPGDTVTVTSNAVYINGKKLVENNPDISKYNGTVVGTWKVPAGCYFMLGDNRPISDDSRLWVHKFVPRSMIVGEAEFVVYPFNKMSVISQHV</sequence>
<dbReference type="GO" id="GO:0006465">
    <property type="term" value="P:signal peptide processing"/>
    <property type="evidence" value="ECO:0007669"/>
    <property type="project" value="InterPro"/>
</dbReference>
<evidence type="ECO:0000256" key="7">
    <source>
        <dbReference type="RuleBase" id="RU362042"/>
    </source>
</evidence>
<keyword evidence="7" id="KW-0812">Transmembrane</keyword>
<feature type="active site" evidence="6">
    <location>
        <position position="117"/>
    </location>
</feature>
<dbReference type="InterPro" id="IPR019757">
    <property type="entry name" value="Pept_S26A_signal_pept_1_Lys-AS"/>
</dbReference>
<feature type="domain" description="Peptidase S26" evidence="8">
    <location>
        <begin position="43"/>
        <end position="201"/>
    </location>
</feature>
<name>A0A1N7N576_9BACL</name>
<comment type="similarity">
    <text evidence="3 7">Belongs to the peptidase S26 family.</text>
</comment>
<dbReference type="EC" id="3.4.21.89" evidence="4 7"/>
<dbReference type="GO" id="GO:0005886">
    <property type="term" value="C:plasma membrane"/>
    <property type="evidence" value="ECO:0007669"/>
    <property type="project" value="UniProtKB-SubCell"/>
</dbReference>
<dbReference type="InterPro" id="IPR036286">
    <property type="entry name" value="LexA/Signal_pep-like_sf"/>
</dbReference>
<keyword evidence="5 7" id="KW-0378">Hydrolase</keyword>
<organism evidence="9 10">
    <name type="scientific">Alicyclobacillus vulcanalis</name>
    <dbReference type="NCBI Taxonomy" id="252246"/>
    <lineage>
        <taxon>Bacteria</taxon>
        <taxon>Bacillati</taxon>
        <taxon>Bacillota</taxon>
        <taxon>Bacilli</taxon>
        <taxon>Bacillales</taxon>
        <taxon>Alicyclobacillaceae</taxon>
        <taxon>Alicyclobacillus</taxon>
    </lineage>
</organism>
<evidence type="ECO:0000259" key="8">
    <source>
        <dbReference type="Pfam" id="PF10502"/>
    </source>
</evidence>
<accession>A0A1N7N576</accession>
<keyword evidence="10" id="KW-1185">Reference proteome</keyword>
<evidence type="ECO:0000256" key="1">
    <source>
        <dbReference type="ARBA" id="ARBA00000677"/>
    </source>
</evidence>
<evidence type="ECO:0000256" key="5">
    <source>
        <dbReference type="ARBA" id="ARBA00022801"/>
    </source>
</evidence>
<protein>
    <recommendedName>
        <fullName evidence="4 7">Signal peptidase I</fullName>
        <ecNumber evidence="4 7">3.4.21.89</ecNumber>
    </recommendedName>
</protein>
<dbReference type="Proteomes" id="UP000186156">
    <property type="component" value="Unassembled WGS sequence"/>
</dbReference>
<dbReference type="CDD" id="cd06530">
    <property type="entry name" value="S26_SPase_I"/>
    <property type="match status" value="1"/>
</dbReference>
<evidence type="ECO:0000256" key="6">
    <source>
        <dbReference type="PIRSR" id="PIRSR600223-1"/>
    </source>
</evidence>
<dbReference type="GO" id="GO:0004252">
    <property type="term" value="F:serine-type endopeptidase activity"/>
    <property type="evidence" value="ECO:0007669"/>
    <property type="project" value="InterPro"/>
</dbReference>
<dbReference type="GO" id="GO:0009003">
    <property type="term" value="F:signal peptidase activity"/>
    <property type="evidence" value="ECO:0007669"/>
    <property type="project" value="UniProtKB-EC"/>
</dbReference>
<dbReference type="PANTHER" id="PTHR43390:SF1">
    <property type="entry name" value="CHLOROPLAST PROCESSING PEPTIDASE"/>
    <property type="match status" value="1"/>
</dbReference>
<proteinExistence type="inferred from homology"/>